<keyword evidence="2" id="KW-1185">Reference proteome</keyword>
<gene>
    <name evidence="1" type="ORF">Lsan_2977</name>
</gene>
<dbReference type="InterPro" id="IPR035899">
    <property type="entry name" value="DBL_dom_sf"/>
</dbReference>
<evidence type="ECO:0000313" key="2">
    <source>
        <dbReference type="Proteomes" id="UP000054703"/>
    </source>
</evidence>
<dbReference type="RefSeq" id="WP_237762151.1">
    <property type="nucleotide sequence ID" value="NZ_CAAAIH010000028.1"/>
</dbReference>
<dbReference type="SUPFAM" id="SSF48065">
    <property type="entry name" value="DBL homology domain (DH-domain)"/>
    <property type="match status" value="1"/>
</dbReference>
<comment type="caution">
    <text evidence="1">The sequence shown here is derived from an EMBL/GenBank/DDBJ whole genome shotgun (WGS) entry which is preliminary data.</text>
</comment>
<dbReference type="PATRIC" id="fig|45074.5.peg.3204"/>
<evidence type="ECO:0000313" key="1">
    <source>
        <dbReference type="EMBL" id="KTD56817.1"/>
    </source>
</evidence>
<dbReference type="EMBL" id="LNYU01000081">
    <property type="protein sequence ID" value="KTD56817.1"/>
    <property type="molecule type" value="Genomic_DNA"/>
</dbReference>
<accession>A0A0W0YIP3</accession>
<protein>
    <submittedName>
        <fullName evidence="1">Uncharacterized protein</fullName>
    </submittedName>
</protein>
<organism evidence="1 2">
    <name type="scientific">Legionella santicrucis</name>
    <dbReference type="NCBI Taxonomy" id="45074"/>
    <lineage>
        <taxon>Bacteria</taxon>
        <taxon>Pseudomonadati</taxon>
        <taxon>Pseudomonadota</taxon>
        <taxon>Gammaproteobacteria</taxon>
        <taxon>Legionellales</taxon>
        <taxon>Legionellaceae</taxon>
        <taxon>Legionella</taxon>
    </lineage>
</organism>
<dbReference type="Gene3D" id="1.20.900.10">
    <property type="entry name" value="Dbl homology (DH) domain"/>
    <property type="match status" value="1"/>
</dbReference>
<dbReference type="STRING" id="45074.Lsan_2977"/>
<dbReference type="Proteomes" id="UP000054703">
    <property type="component" value="Unassembled WGS sequence"/>
</dbReference>
<reference evidence="1 2" key="1">
    <citation type="submission" date="2015-11" db="EMBL/GenBank/DDBJ databases">
        <title>Genomic analysis of 38 Legionella species identifies large and diverse effector repertoires.</title>
        <authorList>
            <person name="Burstein D."/>
            <person name="Amaro F."/>
            <person name="Zusman T."/>
            <person name="Lifshitz Z."/>
            <person name="Cohen O."/>
            <person name="Gilbert J.A."/>
            <person name="Pupko T."/>
            <person name="Shuman H.A."/>
            <person name="Segal G."/>
        </authorList>
    </citation>
    <scope>NUCLEOTIDE SEQUENCE [LARGE SCALE GENOMIC DNA]</scope>
    <source>
        <strain evidence="1 2">SC-63-C7</strain>
    </source>
</reference>
<name>A0A0W0YIP3_9GAMM</name>
<sequence length="371" mass="42323">MNKSLINLARGILEFSKTTNAVIQSSKSISIWANHENVQRHINGLTEPFKKLVALQMKQYNKIAECTPITPEFNEEYISHCDDEEELLNKINEFIAHLLTRVNSEFSTLFLEPSKMVGVYYESTMKLFQPPLNEFKKSIKYNSLLDGLIHPMQHLLKMPLLIKEWQKISHPDLHSQKIQQLNGALKKYAEDADKSTILFHSICTHILEETFIHRLHEVCFTLSKSLQKKGSAPSTGITKAGLVIEGKTIKNSNQFIEALKTIINNDDETVGNKVNDVCGLLLKVINKLSKRITILHPNHTLVETKNVLENLIKKINEDIKNIAVIDPLFTDCLLTLEPVKIFALIGLEQLTNKLQQNTMSTQIENISSYYY</sequence>
<proteinExistence type="predicted"/>
<dbReference type="AlphaFoldDB" id="A0A0W0YIP3"/>